<dbReference type="STRING" id="180332.GCA_000797495_05270"/>
<dbReference type="Proteomes" id="UP000306509">
    <property type="component" value="Unassembled WGS sequence"/>
</dbReference>
<name>A0A4U8Q5D8_9FIRM</name>
<dbReference type="RefSeq" id="WP_138003132.1">
    <property type="nucleotide sequence ID" value="NZ_QGQD01000067.1"/>
</dbReference>
<reference evidence="2 3" key="1">
    <citation type="journal article" date="2019" name="Anaerobe">
        <title>Detection of Robinsoniella peoriensis in multiple bone samples of a trauma patient.</title>
        <authorList>
            <person name="Schrottner P."/>
            <person name="Hartwich K."/>
            <person name="Bunk B."/>
            <person name="Schober I."/>
            <person name="Helbig S."/>
            <person name="Rudolph W.W."/>
            <person name="Gunzer F."/>
        </authorList>
    </citation>
    <scope>NUCLEOTIDE SEQUENCE [LARGE SCALE GENOMIC DNA]</scope>
    <source>
        <strain evidence="2 3">DSM 106044</strain>
    </source>
</reference>
<organism evidence="2 3">
    <name type="scientific">Robinsoniella peoriensis</name>
    <dbReference type="NCBI Taxonomy" id="180332"/>
    <lineage>
        <taxon>Bacteria</taxon>
        <taxon>Bacillati</taxon>
        <taxon>Bacillota</taxon>
        <taxon>Clostridia</taxon>
        <taxon>Lachnospirales</taxon>
        <taxon>Lachnospiraceae</taxon>
        <taxon>Robinsoniella</taxon>
    </lineage>
</organism>
<dbReference type="AlphaFoldDB" id="A0A4U8Q5D8"/>
<dbReference type="EMBL" id="QGQD01000067">
    <property type="protein sequence ID" value="TLC99658.1"/>
    <property type="molecule type" value="Genomic_DNA"/>
</dbReference>
<evidence type="ECO:0000256" key="1">
    <source>
        <dbReference type="SAM" id="MobiDB-lite"/>
    </source>
</evidence>
<evidence type="ECO:0000313" key="2">
    <source>
        <dbReference type="EMBL" id="TLC99658.1"/>
    </source>
</evidence>
<keyword evidence="3" id="KW-1185">Reference proteome</keyword>
<accession>A0A4U8Q5D8</accession>
<sequence length="128" mass="14054">MKTVNSISALKAQIMKKMEAAVAETVDESFKDLHTNVDNFYNSPEGRYSRIGQLAESPQHDGIQSGGDTVTGGISLDTGYRYDPSGRDTQTIYGYAEDGGLIGNGGFWAKTKEDFERNIKSAFGKRFK</sequence>
<feature type="region of interest" description="Disordered" evidence="1">
    <location>
        <begin position="57"/>
        <end position="81"/>
    </location>
</feature>
<proteinExistence type="predicted"/>
<evidence type="ECO:0008006" key="4">
    <source>
        <dbReference type="Google" id="ProtNLM"/>
    </source>
</evidence>
<evidence type="ECO:0000313" key="3">
    <source>
        <dbReference type="Proteomes" id="UP000306509"/>
    </source>
</evidence>
<comment type="caution">
    <text evidence="2">The sequence shown here is derived from an EMBL/GenBank/DDBJ whole genome shotgun (WGS) entry which is preliminary data.</text>
</comment>
<gene>
    <name evidence="2" type="ORF">DSM106044_03450</name>
</gene>
<protein>
    <recommendedName>
        <fullName evidence="4">Phage protein, HK97 gp10 family</fullName>
    </recommendedName>
</protein>